<evidence type="ECO:0000256" key="1">
    <source>
        <dbReference type="SAM" id="Phobius"/>
    </source>
</evidence>
<dbReference type="AlphaFoldDB" id="A0A0J6C8Y6"/>
<dbReference type="EMBL" id="CYTV01000001">
    <property type="protein sequence ID" value="CUI38527.1"/>
    <property type="molecule type" value="Genomic_DNA"/>
</dbReference>
<dbReference type="RefSeq" id="WP_043209185.1">
    <property type="nucleotide sequence ID" value="NZ_CAJGUP010000022.1"/>
</dbReference>
<evidence type="ECO:0000313" key="3">
    <source>
        <dbReference type="EMBL" id="CUI38527.1"/>
    </source>
</evidence>
<dbReference type="PANTHER" id="PTHR34703">
    <property type="entry name" value="ANTIPORTER SUBUNIT MNHG2-RELATED"/>
    <property type="match status" value="1"/>
</dbReference>
<accession>A0A0J6C8Y6</accession>
<name>A0A0J6C8Y6_9BORD</name>
<evidence type="ECO:0000313" key="2">
    <source>
        <dbReference type="EMBL" id="ANY16378.1"/>
    </source>
</evidence>
<feature type="transmembrane region" description="Helical" evidence="1">
    <location>
        <begin position="47"/>
        <end position="67"/>
    </location>
</feature>
<feature type="transmembrane region" description="Helical" evidence="1">
    <location>
        <begin position="6"/>
        <end position="35"/>
    </location>
</feature>
<dbReference type="GO" id="GO:0015385">
    <property type="term" value="F:sodium:proton antiporter activity"/>
    <property type="evidence" value="ECO:0007669"/>
    <property type="project" value="TreeGrafter"/>
</dbReference>
<sequence>MIGADIPWWIAVPASLLLIAGGMLALTGAVGLLRFGHFYARIHAPTLANTLGACSVLLASILVFSYLASRPVFHEVVIVILLVLTSPVTGMMLMRAAVYRNRDAEVGPNVPRTSASSEP</sequence>
<keyword evidence="1" id="KW-0812">Transmembrane</keyword>
<dbReference type="EMBL" id="CP016440">
    <property type="protein sequence ID" value="ANY16378.1"/>
    <property type="molecule type" value="Genomic_DNA"/>
</dbReference>
<feature type="transmembrane region" description="Helical" evidence="1">
    <location>
        <begin position="73"/>
        <end position="93"/>
    </location>
</feature>
<protein>
    <submittedName>
        <fullName evidence="2">Cation:proton antiporter</fullName>
    </submittedName>
    <submittedName>
        <fullName evidence="3">Multiple resistance and pH homeostasis protein G</fullName>
    </submittedName>
</protein>
<gene>
    <name evidence="3" type="primary">mrpG</name>
    <name evidence="2" type="ORF">BBN53_11040</name>
    <name evidence="3" type="ORF">ERS370011_00348</name>
</gene>
<reference evidence="2 5" key="2">
    <citation type="submission" date="2016-07" db="EMBL/GenBank/DDBJ databases">
        <title>Complete genome sequences of Bordetella pseudohinzii.</title>
        <authorList>
            <person name="Spilker T."/>
            <person name="Darrah R."/>
            <person name="LiPuma J.J."/>
        </authorList>
    </citation>
    <scope>NUCLEOTIDE SEQUENCE [LARGE SCALE GENOMIC DNA]</scope>
    <source>
        <strain evidence="2 5">HI4681</strain>
    </source>
</reference>
<dbReference type="KEGG" id="bpdz:BBN53_11040"/>
<keyword evidence="1" id="KW-0472">Membrane</keyword>
<dbReference type="Pfam" id="PF03334">
    <property type="entry name" value="PhaG_MnhG_YufB"/>
    <property type="match status" value="1"/>
</dbReference>
<dbReference type="Proteomes" id="UP000053096">
    <property type="component" value="Unassembled WGS sequence"/>
</dbReference>
<dbReference type="OrthoDB" id="9813804at2"/>
<dbReference type="InterPro" id="IPR005133">
    <property type="entry name" value="PhaG_MnhG_YufB"/>
</dbReference>
<evidence type="ECO:0000313" key="5">
    <source>
        <dbReference type="Proteomes" id="UP000092950"/>
    </source>
</evidence>
<keyword evidence="5" id="KW-1185">Reference proteome</keyword>
<accession>A0A0M9HYR4</accession>
<evidence type="ECO:0000313" key="4">
    <source>
        <dbReference type="Proteomes" id="UP000053096"/>
    </source>
</evidence>
<keyword evidence="1" id="KW-1133">Transmembrane helix</keyword>
<reference evidence="3 4" key="1">
    <citation type="submission" date="2015-09" db="EMBL/GenBank/DDBJ databases">
        <authorList>
            <person name="Jackson K.R."/>
            <person name="Lunt B.L."/>
            <person name="Fisher J.N.B."/>
            <person name="Gardner A.V."/>
            <person name="Bailey M.E."/>
            <person name="Deus L.M."/>
            <person name="Earl A.S."/>
            <person name="Gibby P.D."/>
            <person name="Hartmann K.A."/>
            <person name="Liu J.E."/>
            <person name="Manci A.M."/>
            <person name="Nielsen D.A."/>
            <person name="Solomon M.B."/>
            <person name="Breakwell D.P."/>
            <person name="Burnett S.H."/>
            <person name="Grose J.H."/>
        </authorList>
    </citation>
    <scope>NUCLEOTIDE SEQUENCE [LARGE SCALE GENOMIC DNA]</scope>
    <source>
        <strain evidence="3 4">2789STDY5608636</strain>
    </source>
</reference>
<dbReference type="NCBIfam" id="TIGR01300">
    <property type="entry name" value="CPA3_mnhG_phaG"/>
    <property type="match status" value="1"/>
</dbReference>
<dbReference type="Proteomes" id="UP000092950">
    <property type="component" value="Chromosome"/>
</dbReference>
<dbReference type="PANTHER" id="PTHR34703:SF1">
    <property type="entry name" value="ANTIPORTER SUBUNIT MNHG2-RELATED"/>
    <property type="match status" value="1"/>
</dbReference>
<organism evidence="3 4">
    <name type="scientific">Bordetella pseudohinzii</name>
    <dbReference type="NCBI Taxonomy" id="1331258"/>
    <lineage>
        <taxon>Bacteria</taxon>
        <taxon>Pseudomonadati</taxon>
        <taxon>Pseudomonadota</taxon>
        <taxon>Betaproteobacteria</taxon>
        <taxon>Burkholderiales</taxon>
        <taxon>Alcaligenaceae</taxon>
        <taxon>Bordetella</taxon>
    </lineage>
</organism>
<proteinExistence type="predicted"/>